<reference evidence="5" key="1">
    <citation type="submission" date="2017-02" db="UniProtKB">
        <authorList>
            <consortium name="WormBaseParasite"/>
        </authorList>
    </citation>
    <scope>IDENTIFICATION</scope>
</reference>
<keyword evidence="2" id="KW-0732">Signal</keyword>
<keyword evidence="4" id="KW-1185">Reference proteome</keyword>
<feature type="signal peptide" evidence="2">
    <location>
        <begin position="1"/>
        <end position="21"/>
    </location>
</feature>
<evidence type="ECO:0000259" key="3">
    <source>
        <dbReference type="PROSITE" id="PS51670"/>
    </source>
</evidence>
<dbReference type="WBParaSite" id="SMUV_0000812401-mRNA-1">
    <property type="protein sequence ID" value="SMUV_0000812401-mRNA-1"/>
    <property type="gene ID" value="SMUV_0000812401"/>
</dbReference>
<name>A0A0N5ATG8_9BILA</name>
<comment type="caution">
    <text evidence="1">Lacks conserved residue(s) required for the propagation of feature annotation.</text>
</comment>
<dbReference type="AlphaFoldDB" id="A0A0N5ATG8"/>
<evidence type="ECO:0000313" key="4">
    <source>
        <dbReference type="Proteomes" id="UP000046393"/>
    </source>
</evidence>
<dbReference type="InterPro" id="IPR003582">
    <property type="entry name" value="ShKT_dom"/>
</dbReference>
<organism evidence="4 5">
    <name type="scientific">Syphacia muris</name>
    <dbReference type="NCBI Taxonomy" id="451379"/>
    <lineage>
        <taxon>Eukaryota</taxon>
        <taxon>Metazoa</taxon>
        <taxon>Ecdysozoa</taxon>
        <taxon>Nematoda</taxon>
        <taxon>Chromadorea</taxon>
        <taxon>Rhabditida</taxon>
        <taxon>Spirurina</taxon>
        <taxon>Oxyuridomorpha</taxon>
        <taxon>Oxyuroidea</taxon>
        <taxon>Oxyuridae</taxon>
        <taxon>Syphacia</taxon>
    </lineage>
</organism>
<evidence type="ECO:0000313" key="5">
    <source>
        <dbReference type="WBParaSite" id="SMUV_0000812401-mRNA-1"/>
    </source>
</evidence>
<dbReference type="Gene3D" id="1.10.10.1870">
    <property type="entry name" value="ShTK domain-like"/>
    <property type="match status" value="1"/>
</dbReference>
<feature type="disulfide bond" evidence="1">
    <location>
        <begin position="82"/>
        <end position="116"/>
    </location>
</feature>
<evidence type="ECO:0000256" key="2">
    <source>
        <dbReference type="SAM" id="SignalP"/>
    </source>
</evidence>
<dbReference type="SMART" id="SM00254">
    <property type="entry name" value="ShKT"/>
    <property type="match status" value="3"/>
</dbReference>
<dbReference type="PANTHER" id="PTHR46219">
    <property type="entry name" value="PROTEIN CBG11138"/>
    <property type="match status" value="1"/>
</dbReference>
<feature type="chain" id="PRO_5005893614" evidence="2">
    <location>
        <begin position="22"/>
        <end position="222"/>
    </location>
</feature>
<dbReference type="PROSITE" id="PS51670">
    <property type="entry name" value="SHKT"/>
    <property type="match status" value="3"/>
</dbReference>
<protein>
    <submittedName>
        <fullName evidence="5">ShKT domain-containing protein</fullName>
    </submittedName>
</protein>
<feature type="domain" description="ShKT" evidence="3">
    <location>
        <begin position="124"/>
        <end position="158"/>
    </location>
</feature>
<feature type="domain" description="ShKT" evidence="3">
    <location>
        <begin position="188"/>
        <end position="222"/>
    </location>
</feature>
<accession>A0A0N5ATG8</accession>
<feature type="disulfide bond" evidence="1">
    <location>
        <begin position="188"/>
        <end position="222"/>
    </location>
</feature>
<proteinExistence type="predicted"/>
<evidence type="ECO:0000256" key="1">
    <source>
        <dbReference type="PROSITE-ProRule" id="PRU01005"/>
    </source>
</evidence>
<dbReference type="Pfam" id="PF01549">
    <property type="entry name" value="ShK"/>
    <property type="match status" value="3"/>
</dbReference>
<sequence>MHILLLFLTAFQVLLNHQALGLNHGLNPFIDNVNLLPVKDGHALLSVTSVPAASVRVYKKLTPLPKSTEVYEEIENEEEEVCVDRLPNCKESKKLCTEELYRPIMMRECQKTCGYCDSDGEEICDDKDYECPKRKKLCTQPMYRKVMADNCPRTCGFCAIQDMQREIRAKKQLERMKAINERKRRIDCTDKLPNCQKKAFLCKRQSFFRQMARDCPKTCKFC</sequence>
<feature type="disulfide bond" evidence="1">
    <location>
        <begin position="124"/>
        <end position="158"/>
    </location>
</feature>
<dbReference type="PANTHER" id="PTHR46219:SF5">
    <property type="entry name" value="SHKT DOMAIN-CONTAINING PROTEIN"/>
    <property type="match status" value="1"/>
</dbReference>
<dbReference type="Proteomes" id="UP000046393">
    <property type="component" value="Unplaced"/>
</dbReference>
<feature type="domain" description="ShKT" evidence="3">
    <location>
        <begin position="82"/>
        <end position="116"/>
    </location>
</feature>
<keyword evidence="1" id="KW-1015">Disulfide bond</keyword>
<dbReference type="Gene3D" id="1.10.10.1940">
    <property type="match status" value="2"/>
</dbReference>